<evidence type="ECO:0000256" key="1">
    <source>
        <dbReference type="SAM" id="MobiDB-lite"/>
    </source>
</evidence>
<dbReference type="AlphaFoldDB" id="A0AAN5D3B3"/>
<accession>A0AAN5D3B3</accession>
<name>A0AAN5D3B3_9BILA</name>
<protein>
    <submittedName>
        <fullName evidence="2">Uncharacterized protein</fullName>
    </submittedName>
</protein>
<evidence type="ECO:0000313" key="2">
    <source>
        <dbReference type="EMBL" id="GMR55878.1"/>
    </source>
</evidence>
<organism evidence="2 3">
    <name type="scientific">Pristionchus mayeri</name>
    <dbReference type="NCBI Taxonomy" id="1317129"/>
    <lineage>
        <taxon>Eukaryota</taxon>
        <taxon>Metazoa</taxon>
        <taxon>Ecdysozoa</taxon>
        <taxon>Nematoda</taxon>
        <taxon>Chromadorea</taxon>
        <taxon>Rhabditida</taxon>
        <taxon>Rhabditina</taxon>
        <taxon>Diplogasteromorpha</taxon>
        <taxon>Diplogasteroidea</taxon>
        <taxon>Neodiplogasteridae</taxon>
        <taxon>Pristionchus</taxon>
    </lineage>
</organism>
<dbReference type="EMBL" id="BTRK01000005">
    <property type="protein sequence ID" value="GMR55878.1"/>
    <property type="molecule type" value="Genomic_DNA"/>
</dbReference>
<gene>
    <name evidence="2" type="ORF">PMAYCL1PPCAC_26073</name>
</gene>
<keyword evidence="3" id="KW-1185">Reference proteome</keyword>
<feature type="region of interest" description="Disordered" evidence="1">
    <location>
        <begin position="44"/>
        <end position="79"/>
    </location>
</feature>
<evidence type="ECO:0000313" key="3">
    <source>
        <dbReference type="Proteomes" id="UP001328107"/>
    </source>
</evidence>
<feature type="compositionally biased region" description="Basic and acidic residues" evidence="1">
    <location>
        <begin position="44"/>
        <end position="71"/>
    </location>
</feature>
<reference evidence="3" key="1">
    <citation type="submission" date="2022-10" db="EMBL/GenBank/DDBJ databases">
        <title>Genome assembly of Pristionchus species.</title>
        <authorList>
            <person name="Yoshida K."/>
            <person name="Sommer R.J."/>
        </authorList>
    </citation>
    <scope>NUCLEOTIDE SEQUENCE [LARGE SCALE GENOMIC DNA]</scope>
    <source>
        <strain evidence="3">RS5460</strain>
    </source>
</reference>
<comment type="caution">
    <text evidence="2">The sequence shown here is derived from an EMBL/GenBank/DDBJ whole genome shotgun (WGS) entry which is preliminary data.</text>
</comment>
<proteinExistence type="predicted"/>
<feature type="non-terminal residue" evidence="2">
    <location>
        <position position="1"/>
    </location>
</feature>
<sequence length="79" mass="8788">PHQRCFSPLRPTGHHLLHSTLSLSPIYTRSAESTLTRSIAKMVDDEKKEEETNIKDELFKGTDGCSGRELDPFSADNGS</sequence>
<dbReference type="Proteomes" id="UP001328107">
    <property type="component" value="Unassembled WGS sequence"/>
</dbReference>